<feature type="region of interest" description="Disordered" evidence="1">
    <location>
        <begin position="502"/>
        <end position="624"/>
    </location>
</feature>
<organism evidence="3 4">
    <name type="scientific">Diaphorina citri</name>
    <name type="common">Asian citrus psyllid</name>
    <dbReference type="NCBI Taxonomy" id="121845"/>
    <lineage>
        <taxon>Eukaryota</taxon>
        <taxon>Metazoa</taxon>
        <taxon>Ecdysozoa</taxon>
        <taxon>Arthropoda</taxon>
        <taxon>Hexapoda</taxon>
        <taxon>Insecta</taxon>
        <taxon>Pterygota</taxon>
        <taxon>Neoptera</taxon>
        <taxon>Paraneoptera</taxon>
        <taxon>Hemiptera</taxon>
        <taxon>Sternorrhyncha</taxon>
        <taxon>Psylloidea</taxon>
        <taxon>Psyllidae</taxon>
        <taxon>Diaphorininae</taxon>
        <taxon>Diaphorina</taxon>
    </lineage>
</organism>
<reference evidence="4" key="1">
    <citation type="submission" date="2025-08" db="UniProtKB">
        <authorList>
            <consortium name="RefSeq"/>
        </authorList>
    </citation>
    <scope>IDENTIFICATION</scope>
</reference>
<feature type="compositionally biased region" description="Polar residues" evidence="1">
    <location>
        <begin position="782"/>
        <end position="796"/>
    </location>
</feature>
<proteinExistence type="predicted"/>
<dbReference type="Proteomes" id="UP000079169">
    <property type="component" value="Unplaced"/>
</dbReference>
<evidence type="ECO:0000256" key="1">
    <source>
        <dbReference type="SAM" id="MobiDB-lite"/>
    </source>
</evidence>
<evidence type="ECO:0000313" key="3">
    <source>
        <dbReference type="Proteomes" id="UP000079169"/>
    </source>
</evidence>
<feature type="region of interest" description="Disordered" evidence="1">
    <location>
        <begin position="648"/>
        <end position="694"/>
    </location>
</feature>
<feature type="region of interest" description="Disordered" evidence="1">
    <location>
        <begin position="828"/>
        <end position="854"/>
    </location>
</feature>
<sequence length="915" mass="104715">MIINNWFKDGIMNKNNTKWNSSGEREIMIKDEENISCTELNEKLFFTRTYSLNNSDTYGSPNNLSSATMNSNNIQTINSSGSSSCDNSIQQHLTPKQFLEKYSLPRVIKIIPQEPIADSCGNFDPITLLSGQLLMYKHYNSGKVEARSFPNDRKDYSSLFVIPETYKGWFSVVTERGQIKARVYSSIQRLVSAQVTVFLTVSQDLPAYIQTNSDEISTQYTKTSVKSGQVLKLLAVYQDLNSNQSTKSKRLSWPLIGSKQHTSRYAQCLSSSNQVLFINFNTPGQFYAVSMTHNSTEENVTKVYQIQKLLRTFPLPVRVTIIGSNKNHGSMLLENYHKEHVVLSCVLDGADVTTNDTTSEKFRLLEIDVNSKFYVIKPGGRDIDERRLFYSPLVQRAMKFCNDNSEQWISQLKVIHHIYPQNANQILASQQQNVSMEKSKKVRKTSICDKITVKSASFRYSTSYGNEIARPLIRKQDLEKPNKPKVYDFNYKQTHEFLSLSSNVTKDTNSSSQENSLQMKNDSALPDVSYDRMYVRSNTRSSQDSRSNSKPFGLPFANGSAQSTSENNRDRIHFRYSNNQRKEHNNTHDSITSQDISNQITSTPTKSYMPSQNNSHESKNVKVSSLTSTENFTNYGHENKRQASVQHHFNQNSAQDDSKKNISRSSPLSASMLSDHNPFTKNTNEVSKEDISPVERLDRLTQSCNLLSLLNKTNNSYQNIPSNERIKQDLEKRDRQMSDMDDKETSYNSMTEASVETEHEKSENNIQVCDNQVRKSEDQSHNYKQNQETLPQDNTNESLSLQSLQLNRTSSPKQFDSNKHFYRIRSTESQSAANNSYKQSSSSPPIQKTKPPERNSFSYMHRQETQEQRSNENKPFSIQSNIYRSNSSRNSSPVESNHFSRNQSFNQHNFISLQG</sequence>
<dbReference type="InterPro" id="IPR025946">
    <property type="entry name" value="CABIT_dom"/>
</dbReference>
<feature type="compositionally biased region" description="Polar residues" evidence="1">
    <location>
        <begin position="588"/>
        <end position="624"/>
    </location>
</feature>
<feature type="compositionally biased region" description="Polar residues" evidence="1">
    <location>
        <begin position="502"/>
        <end position="521"/>
    </location>
</feature>
<name>A0A1S3D4R8_DIACI</name>
<dbReference type="CTD" id="34767"/>
<feature type="region of interest" description="Disordered" evidence="1">
    <location>
        <begin position="714"/>
        <end position="796"/>
    </location>
</feature>
<evidence type="ECO:0000259" key="2">
    <source>
        <dbReference type="Pfam" id="PF12736"/>
    </source>
</evidence>
<dbReference type="KEGG" id="dci:103511428"/>
<dbReference type="RefSeq" id="XP_008474375.1">
    <property type="nucleotide sequence ID" value="XM_008476153.2"/>
</dbReference>
<keyword evidence="3" id="KW-1185">Reference proteome</keyword>
<feature type="compositionally biased region" description="Low complexity" evidence="1">
    <location>
        <begin position="663"/>
        <end position="674"/>
    </location>
</feature>
<protein>
    <submittedName>
        <fullName evidence="4">Uncharacterized protein LOC103511428</fullName>
    </submittedName>
</protein>
<feature type="compositionally biased region" description="Polar residues" evidence="1">
    <location>
        <begin position="536"/>
        <end position="550"/>
    </location>
</feature>
<dbReference type="STRING" id="121845.A0A1S3D4R8"/>
<accession>A0A1S3D4R8</accession>
<feature type="compositionally biased region" description="Basic and acidic residues" evidence="1">
    <location>
        <begin position="724"/>
        <end position="745"/>
    </location>
</feature>
<feature type="region of interest" description="Disordered" evidence="1">
    <location>
        <begin position="882"/>
        <end position="915"/>
    </location>
</feature>
<dbReference type="PaxDb" id="121845-A0A1S3D4R8"/>
<feature type="compositionally biased region" description="Polar residues" evidence="1">
    <location>
        <begin position="899"/>
        <end position="915"/>
    </location>
</feature>
<feature type="compositionally biased region" description="Polar residues" evidence="1">
    <location>
        <begin position="828"/>
        <end position="846"/>
    </location>
</feature>
<feature type="compositionally biased region" description="Basic and acidic residues" evidence="1">
    <location>
        <begin position="772"/>
        <end position="781"/>
    </location>
</feature>
<dbReference type="Pfam" id="PF12736">
    <property type="entry name" value="CABIT"/>
    <property type="match status" value="1"/>
</dbReference>
<feature type="domain" description="CABIT" evidence="2">
    <location>
        <begin position="104"/>
        <end position="344"/>
    </location>
</feature>
<dbReference type="GeneID" id="103511428"/>
<gene>
    <name evidence="4" type="primary">LOC103511428</name>
</gene>
<feature type="compositionally biased region" description="Low complexity" evidence="1">
    <location>
        <begin position="882"/>
        <end position="897"/>
    </location>
</feature>
<dbReference type="AlphaFoldDB" id="A0A1S3D4R8"/>
<evidence type="ECO:0000313" key="4">
    <source>
        <dbReference type="RefSeq" id="XP_008474375.1"/>
    </source>
</evidence>